<accession>A0A368Z0A4</accession>
<dbReference type="EMBL" id="QPJL01000005">
    <property type="protein sequence ID" value="RCW85865.1"/>
    <property type="molecule type" value="Genomic_DNA"/>
</dbReference>
<dbReference type="CDD" id="cd00090">
    <property type="entry name" value="HTH_ARSR"/>
    <property type="match status" value="1"/>
</dbReference>
<sequence>MNEIFHALSDETRRAMLRDLALGERTVGELAKPHAMTLAAASKHIKVLEKAGLLRREIRWRTHICHLEAAPLKPAWDELAFYERFWTDRLDLLERLLRDEDAQAPATGSDPSDNPKGEAT</sequence>
<organism evidence="3 4">
    <name type="scientific">Paracoccus lutimaris</name>
    <dbReference type="NCBI Taxonomy" id="1490030"/>
    <lineage>
        <taxon>Bacteria</taxon>
        <taxon>Pseudomonadati</taxon>
        <taxon>Pseudomonadota</taxon>
        <taxon>Alphaproteobacteria</taxon>
        <taxon>Rhodobacterales</taxon>
        <taxon>Paracoccaceae</taxon>
        <taxon>Paracoccus</taxon>
    </lineage>
</organism>
<dbReference type="InterPro" id="IPR001845">
    <property type="entry name" value="HTH_ArsR_DNA-bd_dom"/>
</dbReference>
<dbReference type="PROSITE" id="PS50987">
    <property type="entry name" value="HTH_ARSR_2"/>
    <property type="match status" value="1"/>
</dbReference>
<feature type="region of interest" description="Disordered" evidence="1">
    <location>
        <begin position="101"/>
        <end position="120"/>
    </location>
</feature>
<dbReference type="Proteomes" id="UP000253345">
    <property type="component" value="Unassembled WGS sequence"/>
</dbReference>
<evidence type="ECO:0000256" key="1">
    <source>
        <dbReference type="SAM" id="MobiDB-lite"/>
    </source>
</evidence>
<dbReference type="InterPro" id="IPR011991">
    <property type="entry name" value="ArsR-like_HTH"/>
</dbReference>
<dbReference type="PANTHER" id="PTHR38600:SF2">
    <property type="entry name" value="SLL0088 PROTEIN"/>
    <property type="match status" value="1"/>
</dbReference>
<reference evidence="3 4" key="1">
    <citation type="submission" date="2018-07" db="EMBL/GenBank/DDBJ databases">
        <title>Genomic Encyclopedia of Type Strains, Phase III (KMG-III): the genomes of soil and plant-associated and newly described type strains.</title>
        <authorList>
            <person name="Whitman W."/>
        </authorList>
    </citation>
    <scope>NUCLEOTIDE SEQUENCE [LARGE SCALE GENOMIC DNA]</scope>
    <source>
        <strain evidence="3 4">CECT 8525</strain>
    </source>
</reference>
<dbReference type="PANTHER" id="PTHR38600">
    <property type="entry name" value="TRANSCRIPTIONAL REGULATORY PROTEIN"/>
    <property type="match status" value="1"/>
</dbReference>
<dbReference type="InterPro" id="IPR036388">
    <property type="entry name" value="WH-like_DNA-bd_sf"/>
</dbReference>
<name>A0A368Z0A4_9RHOB</name>
<protein>
    <submittedName>
        <fullName evidence="3">ArsR family transcriptional regulator</fullName>
    </submittedName>
</protein>
<gene>
    <name evidence="3" type="ORF">DFP89_105132</name>
</gene>
<comment type="caution">
    <text evidence="3">The sequence shown here is derived from an EMBL/GenBank/DDBJ whole genome shotgun (WGS) entry which is preliminary data.</text>
</comment>
<dbReference type="RefSeq" id="WP_220269819.1">
    <property type="nucleotide sequence ID" value="NZ_QPJL01000005.1"/>
</dbReference>
<proteinExistence type="predicted"/>
<dbReference type="NCBIfam" id="NF033788">
    <property type="entry name" value="HTH_metalloreg"/>
    <property type="match status" value="1"/>
</dbReference>
<keyword evidence="4" id="KW-1185">Reference proteome</keyword>
<dbReference type="InterPro" id="IPR036390">
    <property type="entry name" value="WH_DNA-bd_sf"/>
</dbReference>
<dbReference type="GO" id="GO:0003700">
    <property type="term" value="F:DNA-binding transcription factor activity"/>
    <property type="evidence" value="ECO:0007669"/>
    <property type="project" value="InterPro"/>
</dbReference>
<dbReference type="Gene3D" id="1.10.10.10">
    <property type="entry name" value="Winged helix-like DNA-binding domain superfamily/Winged helix DNA-binding domain"/>
    <property type="match status" value="1"/>
</dbReference>
<dbReference type="SMART" id="SM00418">
    <property type="entry name" value="HTH_ARSR"/>
    <property type="match status" value="1"/>
</dbReference>
<dbReference type="SUPFAM" id="SSF46785">
    <property type="entry name" value="Winged helix' DNA-binding domain"/>
    <property type="match status" value="1"/>
</dbReference>
<evidence type="ECO:0000313" key="4">
    <source>
        <dbReference type="Proteomes" id="UP000253345"/>
    </source>
</evidence>
<dbReference type="AlphaFoldDB" id="A0A368Z0A4"/>
<dbReference type="Pfam" id="PF12840">
    <property type="entry name" value="HTH_20"/>
    <property type="match status" value="1"/>
</dbReference>
<evidence type="ECO:0000313" key="3">
    <source>
        <dbReference type="EMBL" id="RCW85865.1"/>
    </source>
</evidence>
<feature type="domain" description="HTH arsR-type" evidence="2">
    <location>
        <begin position="1"/>
        <end position="87"/>
    </location>
</feature>
<evidence type="ECO:0000259" key="2">
    <source>
        <dbReference type="PROSITE" id="PS50987"/>
    </source>
</evidence>